<organism evidence="11 12">
    <name type="scientific">Canariomyces notabilis</name>
    <dbReference type="NCBI Taxonomy" id="2074819"/>
    <lineage>
        <taxon>Eukaryota</taxon>
        <taxon>Fungi</taxon>
        <taxon>Dikarya</taxon>
        <taxon>Ascomycota</taxon>
        <taxon>Pezizomycotina</taxon>
        <taxon>Sordariomycetes</taxon>
        <taxon>Sordariomycetidae</taxon>
        <taxon>Sordariales</taxon>
        <taxon>Chaetomiaceae</taxon>
        <taxon>Canariomyces</taxon>
    </lineage>
</organism>
<dbReference type="InterPro" id="IPR049551">
    <property type="entry name" value="PKS_DH_C"/>
</dbReference>
<evidence type="ECO:0000256" key="4">
    <source>
        <dbReference type="ARBA" id="ARBA00022679"/>
    </source>
</evidence>
<accession>A0AAN6T8I0</accession>
<dbReference type="InterPro" id="IPR020841">
    <property type="entry name" value="PKS_Beta-ketoAc_synthase_dom"/>
</dbReference>
<evidence type="ECO:0000256" key="7">
    <source>
        <dbReference type="PROSITE-ProRule" id="PRU01363"/>
    </source>
</evidence>
<dbReference type="PROSITE" id="PS52004">
    <property type="entry name" value="KS3_2"/>
    <property type="match status" value="1"/>
</dbReference>
<evidence type="ECO:0000256" key="2">
    <source>
        <dbReference type="ARBA" id="ARBA00022553"/>
    </source>
</evidence>
<feature type="domain" description="Ketosynthase family 3 (KS3)" evidence="9">
    <location>
        <begin position="10"/>
        <end position="444"/>
    </location>
</feature>
<dbReference type="InterPro" id="IPR049552">
    <property type="entry name" value="PKS_DH_N"/>
</dbReference>
<dbReference type="Gene3D" id="3.40.50.150">
    <property type="entry name" value="Vaccinia Virus protein VP39"/>
    <property type="match status" value="1"/>
</dbReference>
<dbReference type="InterPro" id="IPR018201">
    <property type="entry name" value="Ketoacyl_synth_AS"/>
</dbReference>
<evidence type="ECO:0000259" key="10">
    <source>
        <dbReference type="PROSITE" id="PS52019"/>
    </source>
</evidence>
<dbReference type="InterPro" id="IPR020807">
    <property type="entry name" value="PKS_DH"/>
</dbReference>
<dbReference type="PROSITE" id="PS52019">
    <property type="entry name" value="PKS_MFAS_DH"/>
    <property type="match status" value="1"/>
</dbReference>
<dbReference type="InterPro" id="IPR020806">
    <property type="entry name" value="PKS_PP-bd"/>
</dbReference>
<feature type="region of interest" description="N-terminal hotdog fold" evidence="7">
    <location>
        <begin position="959"/>
        <end position="1098"/>
    </location>
</feature>
<sequence>MSSPYSQYPNEPIAIIGTGCRLPGGADSSSKLWELLRNPRDVSCNIGGAGRFNLDRFYHPEGGHNGTTHTQRGYLLRENPRHFDAKFFSIPPGEAEVIDPQQRMLLEVVYEALESAGLPIHSLSGSDTACYVGIMCQDFFTVQAQDLLSVPKYAVTGIAASNASSRVSYFFDWHGPSMTIDTACSSSMVCVNEAVQALRSGTSRVAVACGTNLLLAPFMYVSLSAVGMVSPTGRCHMWDERADGYARGEGVGALVLKTLHAAIEDGDDIVCIIREIGLNHDGRTKGLTMPSAEAQAALIRETYRRARLDPTSKSDRCQFFEAHGTGTPTGDPKEASALNQAFFPNHDTAEGELLVGSIKTVVGHTEGTAGIAGILKAALAVQHGVVLPNMLFNKLNPALEPFTKFLRIPTACEPWPDVPAGQPRRASINSFGFGGANAHCIIESYEPERRSIPEVNGSVISNGSPLIPLAFSAACLNSLISQVTQALEYLEQNPSIPLSSLAHTLSTRRSALSLRLPIYASSVPDLREKTQAKLAADDSTTTHSVAALQAPPSILGIFTGQGAQWMGMGAALFAANPLARDILDRLDAALASLPACHRPSWTLAELLSPVTSKLHHAHSMTEAAVAQPACTAVQIVLVDLLRAAGVRFAAVVGHSSGEIAAAYAAGFLSAEDAIRVAYYRGFFAKLAAGLAGEKGAMLAAGTDVEDAEELCLVDDMLGRLCVAAHNSPSSVTLSGDIDAVELARDVFEDEQKFARLLRVDTAYHSAHMRSCSGPYLKAMRDVGIRQLMPGPDRPRWFSSVYDAEMTPEGATKKGLDGRYWVDNMLRPVLFYPALKTCLSSSDITFNFALEVGPHPALQGPAKDCIQDVTQQDMAYTGTLRRGSDDAEAFADALGSLWARFGPSHVNLGGFQKKCLPDVDVRLAAALASKLPKYPWTHEKEYWAESRKSKIHSSDPGEFHDLLGLREPDGLADEVRWRHILSVNDLRWLAGHTLQRQVVFPATGYICMVGEAAMQIVQPTGLRVAWIDVLDLEIRKAIAVHQDYGTEVILCFSRVCPPLPDATTEAVTACFNIFSSPARDATQLALHCCGKVRITLVPSSLHTESGSGKFDYASIFPARRAPVPGMNNVDIDRFYQSMRDEVGLGWDGAFRGLTKIMRKGGYSTVTATNPQFSDTDTKLLFHPAMLDCALQGLNAAFAAPGDGSIWDLVAPTHIRRVTMVPELLKRHRMDEQVAIDCTATISPTDARAKISLTGDVEVYASASQDRDRSATKLIEMEGIRISPVAPPTAEHDRPFFQESIMCLDSLNAKVARGGIRFNPEEKATALDAERVAFYYLKKLYLKTTPEMLATLPRYRQCLLAEAGRVYHRVRDGEHGFAPPSWVDDTAESTAEVMSRYDPEAIDFITAKTVGENLLVPEVLSGEVNILQYMVRNDMLERWYSEGVGQRILNQIGTDLIAKLCHKYPRMNMLEIGAGTGGSTASILSRVGENFRRYTYTDISSAFFERAAERFHAHAHKMVFKTLDITRDPSSQGFTPQSYDVVVAQNVLHATAPLKESLRHARKLLRPGGYLMLLELLRSESMRFGLVVGCLPGWWVGEDDGRKGGPLLTMDEWQSILAETGFAVDTVSEVLDQEDVWAVLSARAVDEQMVPALINPLPRTLTVPRAKNLLIVGGNNAVCGSVSLRKQVASVVSPYFERVTYLEDVSTLSPDAEQDILAKKGLHVLNLCECDSNYWEDVTEPSFENLKRLFSKAASVLWLLQGCLDENPYAGATLGFLRTIRYEIPDTAVQMLDIGTSTLRDPSPSPDLVRLVSECMLRLAEASELEAAGKLNQILWSVEPELYLNESDGQLYVPRLRCADGPNLRYNAAKRPITQFVDISSESETPLDLVWDKNDSKYILLEQHEFAPATPNNLVTIRVSCSFLSSLKTPAGFFYICLGANTQTGLKTLCLSDRQSSILTVPRSWTVGLGTTSLGVEDLAFMSFVAVDLLAKRILELAATSHGSVAILDANPVAGALLYKRLTDVGKTVLLITSNQSSEGSSTVFLHPHSPQRAINTALPSDTTLFIDASITAGNPEASAKLASRIETMLPAVCDKIKLSAMMSREASTLPETAPESISTLLQSAASFATMFSQLGPMPIAGGGPLEVLPLPKLLLAPLPPKPTSLVYWQVEQELPVSVQPVFMRKDLFRPDRTYWLAGLSGTLGLSLVDFLAAHNAKHIAISSRSPSVDDSWVAWQAKKGVTVSHFAGDLTDYESVRKTYKSIRDSGMPPIGGVAVGAMVLIDSTFMEQRFEDFQAVLRPKAMGAMNLDRLFSKESADLLTGDTAEGLDWFIGFSSLMGTTGNPGQAPYGAGNCFLKAVTKRRHDRGLAGSSIDIGPLFGVGYIERALTRESQARLMQRSGTIPSSESDLHQLFAEAVVAGRPNSGVADPGLIAGLGIQKGDAAEGAFWSKSPRLSMMIRDEGSRGASGAGDAGSASVPVRKLLEEPTVKTLDDAYEVILGAIRDRLHASKFLPDQNSQHDTTPLVELGVDSLVAVNVRSWFQKELSVEVPVMKILGGASMADLVALVLDKLPQDILSRLQAPQQETQAAYIEVPVLDKAESESSVEEDVNFGQEANGYVNGGSQMNGGLGQAKSVIDVKVAELDDVVEIEGLMLDLD</sequence>
<dbReference type="InterPro" id="IPR014030">
    <property type="entry name" value="Ketoacyl_synth_N"/>
</dbReference>
<dbReference type="GeneID" id="89937396"/>
<dbReference type="GO" id="GO:0044550">
    <property type="term" value="P:secondary metabolite biosynthetic process"/>
    <property type="evidence" value="ECO:0007669"/>
    <property type="project" value="TreeGrafter"/>
</dbReference>
<evidence type="ECO:0000259" key="8">
    <source>
        <dbReference type="PROSITE" id="PS50075"/>
    </source>
</evidence>
<dbReference type="InterPro" id="IPR042104">
    <property type="entry name" value="PKS_dehydratase_sf"/>
</dbReference>
<dbReference type="PROSITE" id="PS00606">
    <property type="entry name" value="KS3_1"/>
    <property type="match status" value="1"/>
</dbReference>
<dbReference type="InterPro" id="IPR016036">
    <property type="entry name" value="Malonyl_transacylase_ACP-bd"/>
</dbReference>
<dbReference type="RefSeq" id="XP_064665357.1">
    <property type="nucleotide sequence ID" value="XM_064813271.1"/>
</dbReference>
<dbReference type="InterPro" id="IPR049900">
    <property type="entry name" value="PKS_mFAS_DH"/>
</dbReference>
<feature type="active site" description="Proton donor; for dehydratase activity" evidence="7">
    <location>
        <position position="1186"/>
    </location>
</feature>
<name>A0AAN6T8I0_9PEZI</name>
<dbReference type="Pfam" id="PF21089">
    <property type="entry name" value="PKS_DH_N"/>
    <property type="match status" value="1"/>
</dbReference>
<dbReference type="GO" id="GO:0004315">
    <property type="term" value="F:3-oxoacyl-[acyl-carrier-protein] synthase activity"/>
    <property type="evidence" value="ECO:0007669"/>
    <property type="project" value="InterPro"/>
</dbReference>
<dbReference type="PROSITE" id="PS00012">
    <property type="entry name" value="PHOSPHOPANTETHEINE"/>
    <property type="match status" value="1"/>
</dbReference>
<dbReference type="Gene3D" id="1.10.1200.10">
    <property type="entry name" value="ACP-like"/>
    <property type="match status" value="1"/>
</dbReference>
<dbReference type="CDD" id="cd02440">
    <property type="entry name" value="AdoMet_MTases"/>
    <property type="match status" value="1"/>
</dbReference>
<dbReference type="Gene3D" id="3.40.366.10">
    <property type="entry name" value="Malonyl-Coenzyme A Acyl Carrier Protein, domain 2"/>
    <property type="match status" value="1"/>
</dbReference>
<dbReference type="Pfam" id="PF16197">
    <property type="entry name" value="KAsynt_C_assoc"/>
    <property type="match status" value="1"/>
</dbReference>
<evidence type="ECO:0000313" key="11">
    <source>
        <dbReference type="EMBL" id="KAK4107787.1"/>
    </source>
</evidence>
<dbReference type="GO" id="GO:0008168">
    <property type="term" value="F:methyltransferase activity"/>
    <property type="evidence" value="ECO:0007669"/>
    <property type="project" value="UniProtKB-KW"/>
</dbReference>
<evidence type="ECO:0000256" key="6">
    <source>
        <dbReference type="ARBA" id="ARBA00023268"/>
    </source>
</evidence>
<dbReference type="InterPro" id="IPR032821">
    <property type="entry name" value="PKS_assoc"/>
</dbReference>
<dbReference type="InterPro" id="IPR057326">
    <property type="entry name" value="KR_dom"/>
</dbReference>
<protein>
    <submittedName>
        <fullName evidence="11">Polyketide synthase</fullName>
    </submittedName>
</protein>
<proteinExistence type="predicted"/>
<dbReference type="PANTHER" id="PTHR43775">
    <property type="entry name" value="FATTY ACID SYNTHASE"/>
    <property type="match status" value="1"/>
</dbReference>
<dbReference type="InterPro" id="IPR016039">
    <property type="entry name" value="Thiolase-like"/>
</dbReference>
<dbReference type="InterPro" id="IPR013217">
    <property type="entry name" value="Methyltransf_12"/>
</dbReference>
<dbReference type="SUPFAM" id="SSF53901">
    <property type="entry name" value="Thiolase-like"/>
    <property type="match status" value="1"/>
</dbReference>
<dbReference type="Pfam" id="PF14765">
    <property type="entry name" value="PS-DH"/>
    <property type="match status" value="1"/>
</dbReference>
<dbReference type="InterPro" id="IPR013968">
    <property type="entry name" value="PKS_KR"/>
</dbReference>
<dbReference type="GO" id="GO:0032259">
    <property type="term" value="P:methylation"/>
    <property type="evidence" value="ECO:0007669"/>
    <property type="project" value="UniProtKB-KW"/>
</dbReference>
<dbReference type="Pfam" id="PF00109">
    <property type="entry name" value="ketoacyl-synt"/>
    <property type="match status" value="1"/>
</dbReference>
<keyword evidence="6" id="KW-0511">Multifunctional enzyme</keyword>
<dbReference type="Proteomes" id="UP001302812">
    <property type="component" value="Unassembled WGS sequence"/>
</dbReference>
<feature type="domain" description="Carrier" evidence="8">
    <location>
        <begin position="2485"/>
        <end position="2571"/>
    </location>
</feature>
<dbReference type="InterPro" id="IPR029063">
    <property type="entry name" value="SAM-dependent_MTases_sf"/>
</dbReference>
<dbReference type="SUPFAM" id="SSF53335">
    <property type="entry name" value="S-adenosyl-L-methionine-dependent methyltransferases"/>
    <property type="match status" value="1"/>
</dbReference>
<dbReference type="SMART" id="SM00822">
    <property type="entry name" value="PKS_KR"/>
    <property type="match status" value="1"/>
</dbReference>
<dbReference type="SUPFAM" id="SSF51735">
    <property type="entry name" value="NAD(P)-binding Rossmann-fold domains"/>
    <property type="match status" value="1"/>
</dbReference>
<dbReference type="Pfam" id="PF08659">
    <property type="entry name" value="KR"/>
    <property type="match status" value="1"/>
</dbReference>
<dbReference type="InterPro" id="IPR001227">
    <property type="entry name" value="Ac_transferase_dom_sf"/>
</dbReference>
<dbReference type="SMART" id="SM00827">
    <property type="entry name" value="PKS_AT"/>
    <property type="match status" value="1"/>
</dbReference>
<dbReference type="SMART" id="SM00825">
    <property type="entry name" value="PKS_KS"/>
    <property type="match status" value="1"/>
</dbReference>
<evidence type="ECO:0000256" key="3">
    <source>
        <dbReference type="ARBA" id="ARBA00022603"/>
    </source>
</evidence>
<dbReference type="Gene3D" id="3.30.70.3290">
    <property type="match status" value="1"/>
</dbReference>
<comment type="caution">
    <text evidence="11">The sequence shown here is derived from an EMBL/GenBank/DDBJ whole genome shotgun (WGS) entry which is preliminary data.</text>
</comment>
<dbReference type="SUPFAM" id="SSF55048">
    <property type="entry name" value="Probable ACP-binding domain of malonyl-CoA ACP transacylase"/>
    <property type="match status" value="1"/>
</dbReference>
<evidence type="ECO:0000256" key="5">
    <source>
        <dbReference type="ARBA" id="ARBA00023002"/>
    </source>
</evidence>
<dbReference type="GO" id="GO:0016491">
    <property type="term" value="F:oxidoreductase activity"/>
    <property type="evidence" value="ECO:0007669"/>
    <property type="project" value="UniProtKB-KW"/>
</dbReference>
<gene>
    <name evidence="11" type="ORF">N656DRAFT_762761</name>
</gene>
<evidence type="ECO:0000313" key="12">
    <source>
        <dbReference type="Proteomes" id="UP001302812"/>
    </source>
</evidence>
<dbReference type="EMBL" id="MU853369">
    <property type="protein sequence ID" value="KAK4107787.1"/>
    <property type="molecule type" value="Genomic_DNA"/>
</dbReference>
<dbReference type="SUPFAM" id="SSF52151">
    <property type="entry name" value="FabD/lysophospholipase-like"/>
    <property type="match status" value="1"/>
</dbReference>
<keyword evidence="12" id="KW-1185">Reference proteome</keyword>
<dbReference type="InterPro" id="IPR036291">
    <property type="entry name" value="NAD(P)-bd_dom_sf"/>
</dbReference>
<feature type="domain" description="PKS/mFAS DH" evidence="10">
    <location>
        <begin position="959"/>
        <end position="1289"/>
    </location>
</feature>
<keyword evidence="5" id="KW-0560">Oxidoreductase</keyword>
<dbReference type="CDD" id="cd00833">
    <property type="entry name" value="PKS"/>
    <property type="match status" value="1"/>
</dbReference>
<keyword evidence="4" id="KW-0808">Transferase</keyword>
<dbReference type="InterPro" id="IPR014031">
    <property type="entry name" value="Ketoacyl_synth_C"/>
</dbReference>
<feature type="region of interest" description="C-terminal hotdog fold" evidence="7">
    <location>
        <begin position="1125"/>
        <end position="1289"/>
    </location>
</feature>
<dbReference type="SUPFAM" id="SSF47336">
    <property type="entry name" value="ACP-like"/>
    <property type="match status" value="1"/>
</dbReference>
<dbReference type="InterPro" id="IPR006162">
    <property type="entry name" value="Ppantetheine_attach_site"/>
</dbReference>
<dbReference type="InterPro" id="IPR050091">
    <property type="entry name" value="PKS_NRPS_Biosynth_Enz"/>
</dbReference>
<dbReference type="InterPro" id="IPR009081">
    <property type="entry name" value="PP-bd_ACP"/>
</dbReference>
<dbReference type="InterPro" id="IPR016035">
    <property type="entry name" value="Acyl_Trfase/lysoPLipase"/>
</dbReference>
<dbReference type="PROSITE" id="PS50075">
    <property type="entry name" value="CARRIER"/>
    <property type="match status" value="1"/>
</dbReference>
<dbReference type="PANTHER" id="PTHR43775:SF20">
    <property type="entry name" value="HYBRID PKS-NRPS SYNTHETASE APDA"/>
    <property type="match status" value="1"/>
</dbReference>
<dbReference type="InterPro" id="IPR036736">
    <property type="entry name" value="ACP-like_sf"/>
</dbReference>
<dbReference type="Pfam" id="PF00698">
    <property type="entry name" value="Acyl_transf_1"/>
    <property type="match status" value="1"/>
</dbReference>
<dbReference type="Gene3D" id="3.10.129.110">
    <property type="entry name" value="Polyketide synthase dehydratase"/>
    <property type="match status" value="1"/>
</dbReference>
<dbReference type="GO" id="GO:0004312">
    <property type="term" value="F:fatty acid synthase activity"/>
    <property type="evidence" value="ECO:0007669"/>
    <property type="project" value="TreeGrafter"/>
</dbReference>
<dbReference type="SMART" id="SM00823">
    <property type="entry name" value="PKS_PP"/>
    <property type="match status" value="1"/>
</dbReference>
<keyword evidence="2" id="KW-0597">Phosphoprotein</keyword>
<reference evidence="11" key="2">
    <citation type="submission" date="2023-05" db="EMBL/GenBank/DDBJ databases">
        <authorList>
            <consortium name="Lawrence Berkeley National Laboratory"/>
            <person name="Steindorff A."/>
            <person name="Hensen N."/>
            <person name="Bonometti L."/>
            <person name="Westerberg I."/>
            <person name="Brannstrom I.O."/>
            <person name="Guillou S."/>
            <person name="Cros-Aarteil S."/>
            <person name="Calhoun S."/>
            <person name="Haridas S."/>
            <person name="Kuo A."/>
            <person name="Mondo S."/>
            <person name="Pangilinan J."/>
            <person name="Riley R."/>
            <person name="Labutti K."/>
            <person name="Andreopoulos B."/>
            <person name="Lipzen A."/>
            <person name="Chen C."/>
            <person name="Yanf M."/>
            <person name="Daum C."/>
            <person name="Ng V."/>
            <person name="Clum A."/>
            <person name="Ohm R."/>
            <person name="Martin F."/>
            <person name="Silar P."/>
            <person name="Natvig D."/>
            <person name="Lalanne C."/>
            <person name="Gautier V."/>
            <person name="Ament-Velasquez S.L."/>
            <person name="Kruys A."/>
            <person name="Hutchinson M.I."/>
            <person name="Powell A.J."/>
            <person name="Barry K."/>
            <person name="Miller A.N."/>
            <person name="Grigoriev I.V."/>
            <person name="Debuchy R."/>
            <person name="Gladieux P."/>
            <person name="Thoren M.H."/>
            <person name="Johannesson H."/>
        </authorList>
    </citation>
    <scope>NUCLEOTIDE SEQUENCE</scope>
    <source>
        <strain evidence="11">CBS 508.74</strain>
    </source>
</reference>
<dbReference type="InterPro" id="IPR014043">
    <property type="entry name" value="Acyl_transferase_dom"/>
</dbReference>
<dbReference type="Pfam" id="PF00550">
    <property type="entry name" value="PP-binding"/>
    <property type="match status" value="1"/>
</dbReference>
<evidence type="ECO:0000256" key="1">
    <source>
        <dbReference type="ARBA" id="ARBA00022450"/>
    </source>
</evidence>
<dbReference type="GO" id="GO:0031177">
    <property type="term" value="F:phosphopantetheine binding"/>
    <property type="evidence" value="ECO:0007669"/>
    <property type="project" value="InterPro"/>
</dbReference>
<dbReference type="SMART" id="SM00826">
    <property type="entry name" value="PKS_DH"/>
    <property type="match status" value="1"/>
</dbReference>
<dbReference type="GO" id="GO:0006633">
    <property type="term" value="P:fatty acid biosynthetic process"/>
    <property type="evidence" value="ECO:0007669"/>
    <property type="project" value="InterPro"/>
</dbReference>
<dbReference type="Pfam" id="PF02801">
    <property type="entry name" value="Ketoacyl-synt_C"/>
    <property type="match status" value="1"/>
</dbReference>
<reference evidence="11" key="1">
    <citation type="journal article" date="2023" name="Mol. Phylogenet. Evol.">
        <title>Genome-scale phylogeny and comparative genomics of the fungal order Sordariales.</title>
        <authorList>
            <person name="Hensen N."/>
            <person name="Bonometti L."/>
            <person name="Westerberg I."/>
            <person name="Brannstrom I.O."/>
            <person name="Guillou S."/>
            <person name="Cros-Aarteil S."/>
            <person name="Calhoun S."/>
            <person name="Haridas S."/>
            <person name="Kuo A."/>
            <person name="Mondo S."/>
            <person name="Pangilinan J."/>
            <person name="Riley R."/>
            <person name="LaButti K."/>
            <person name="Andreopoulos B."/>
            <person name="Lipzen A."/>
            <person name="Chen C."/>
            <person name="Yan M."/>
            <person name="Daum C."/>
            <person name="Ng V."/>
            <person name="Clum A."/>
            <person name="Steindorff A."/>
            <person name="Ohm R.A."/>
            <person name="Martin F."/>
            <person name="Silar P."/>
            <person name="Natvig D.O."/>
            <person name="Lalanne C."/>
            <person name="Gautier V."/>
            <person name="Ament-Velasquez S.L."/>
            <person name="Kruys A."/>
            <person name="Hutchinson M.I."/>
            <person name="Powell A.J."/>
            <person name="Barry K."/>
            <person name="Miller A.N."/>
            <person name="Grigoriev I.V."/>
            <person name="Debuchy R."/>
            <person name="Gladieux P."/>
            <person name="Hiltunen Thoren M."/>
            <person name="Johannesson H."/>
        </authorList>
    </citation>
    <scope>NUCLEOTIDE SEQUENCE</scope>
    <source>
        <strain evidence="11">CBS 508.74</strain>
    </source>
</reference>
<evidence type="ECO:0000259" key="9">
    <source>
        <dbReference type="PROSITE" id="PS52004"/>
    </source>
</evidence>
<keyword evidence="3" id="KW-0489">Methyltransferase</keyword>
<keyword evidence="1" id="KW-0596">Phosphopantetheine</keyword>
<dbReference type="Gene3D" id="3.40.47.10">
    <property type="match status" value="1"/>
</dbReference>
<feature type="active site" description="Proton acceptor; for dehydratase activity" evidence="7">
    <location>
        <position position="991"/>
    </location>
</feature>
<dbReference type="Gene3D" id="3.40.50.720">
    <property type="entry name" value="NAD(P)-binding Rossmann-like Domain"/>
    <property type="match status" value="1"/>
</dbReference>
<dbReference type="Pfam" id="PF08242">
    <property type="entry name" value="Methyltransf_12"/>
    <property type="match status" value="1"/>
</dbReference>